<feature type="region of interest" description="Disordered" evidence="2">
    <location>
        <begin position="225"/>
        <end position="259"/>
    </location>
</feature>
<accession>A0A6J3KEY3</accession>
<reference evidence="6" key="1">
    <citation type="submission" date="2025-08" db="UniProtKB">
        <authorList>
            <consortium name="RefSeq"/>
        </authorList>
    </citation>
    <scope>IDENTIFICATION</scope>
    <source>
        <tissue evidence="6">Muscle</tissue>
    </source>
</reference>
<gene>
    <name evidence="6" type="primary">LOC117234388</name>
</gene>
<evidence type="ECO:0000259" key="4">
    <source>
        <dbReference type="PROSITE" id="PS51031"/>
    </source>
</evidence>
<dbReference type="Pfam" id="PF02944">
    <property type="entry name" value="BESS"/>
    <property type="match status" value="1"/>
</dbReference>
<sequence>MHNEKLIELVRYYSFLYNQEDKSYSDNDKKDAAWKEIGKMLNEPAKHCKKQWNSLRDSFRRSLRKRKDTKSGQAANKIRKWRYEDEMSFLIPYMKERETITSVQVHVSDESNDELDDVNTTEDNSNLIERSSSSKVSDIPIETFRKKMKRESATAVLMDYASSNTNRTVNEEQQTMDDIDLFFKSIALTVKKLSPYNQIIAKARVSSVISELQIQELSNTNRQHFSSESLNSSAVSTPTPSPCTLESLQTINPQQPTNT</sequence>
<organism evidence="5 6">
    <name type="scientific">Bombus vosnesenskii</name>
    <dbReference type="NCBI Taxonomy" id="207650"/>
    <lineage>
        <taxon>Eukaryota</taxon>
        <taxon>Metazoa</taxon>
        <taxon>Ecdysozoa</taxon>
        <taxon>Arthropoda</taxon>
        <taxon>Hexapoda</taxon>
        <taxon>Insecta</taxon>
        <taxon>Pterygota</taxon>
        <taxon>Neoptera</taxon>
        <taxon>Endopterygota</taxon>
        <taxon>Hymenoptera</taxon>
        <taxon>Apocrita</taxon>
        <taxon>Aculeata</taxon>
        <taxon>Apoidea</taxon>
        <taxon>Anthophila</taxon>
        <taxon>Apidae</taxon>
        <taxon>Bombus</taxon>
        <taxon>Pyrobombus</taxon>
    </lineage>
</organism>
<protein>
    <submittedName>
        <fullName evidence="6">Uncharacterized protein LOC117234388</fullName>
    </submittedName>
</protein>
<dbReference type="KEGG" id="bvk:117234388"/>
<dbReference type="GO" id="GO:0003677">
    <property type="term" value="F:DNA binding"/>
    <property type="evidence" value="ECO:0007669"/>
    <property type="project" value="InterPro"/>
</dbReference>
<evidence type="ECO:0000313" key="6">
    <source>
        <dbReference type="RefSeq" id="XP_033351430.1"/>
    </source>
</evidence>
<dbReference type="AlphaFoldDB" id="A0A6J3KEY3"/>
<dbReference type="InterPro" id="IPR006578">
    <property type="entry name" value="MADF-dom"/>
</dbReference>
<feature type="compositionally biased region" description="Acidic residues" evidence="2">
    <location>
        <begin position="111"/>
        <end position="120"/>
    </location>
</feature>
<evidence type="ECO:0000313" key="5">
    <source>
        <dbReference type="Proteomes" id="UP000504631"/>
    </source>
</evidence>
<feature type="domain" description="BESS" evidence="4">
    <location>
        <begin position="176"/>
        <end position="215"/>
    </location>
</feature>
<dbReference type="SMART" id="SM00595">
    <property type="entry name" value="MADF"/>
    <property type="match status" value="1"/>
</dbReference>
<keyword evidence="1" id="KW-0539">Nucleus</keyword>
<dbReference type="GO" id="GO:0005667">
    <property type="term" value="C:transcription regulator complex"/>
    <property type="evidence" value="ECO:0007669"/>
    <property type="project" value="TreeGrafter"/>
</dbReference>
<comment type="subcellular location">
    <subcellularLocation>
        <location evidence="1">Nucleus</location>
    </subcellularLocation>
</comment>
<dbReference type="PANTHER" id="PTHR12243:SF67">
    <property type="entry name" value="COREPRESSOR OF PANGOLIN, ISOFORM A-RELATED"/>
    <property type="match status" value="1"/>
</dbReference>
<dbReference type="GO" id="GO:0005634">
    <property type="term" value="C:nucleus"/>
    <property type="evidence" value="ECO:0007669"/>
    <property type="project" value="UniProtKB-SubCell"/>
</dbReference>
<keyword evidence="5" id="KW-1185">Reference proteome</keyword>
<evidence type="ECO:0000256" key="2">
    <source>
        <dbReference type="SAM" id="MobiDB-lite"/>
    </source>
</evidence>
<name>A0A6J3KEY3_9HYME</name>
<dbReference type="GeneID" id="117234388"/>
<feature type="region of interest" description="Disordered" evidence="2">
    <location>
        <begin position="111"/>
        <end position="132"/>
    </location>
</feature>
<dbReference type="RefSeq" id="XP_033351430.1">
    <property type="nucleotide sequence ID" value="XM_033495539.1"/>
</dbReference>
<feature type="domain" description="MADF" evidence="3">
    <location>
        <begin position="5"/>
        <end position="95"/>
    </location>
</feature>
<evidence type="ECO:0000259" key="3">
    <source>
        <dbReference type="PROSITE" id="PS51029"/>
    </source>
</evidence>
<dbReference type="InterPro" id="IPR004210">
    <property type="entry name" value="BESS_motif"/>
</dbReference>
<dbReference type="Proteomes" id="UP000504631">
    <property type="component" value="Unplaced"/>
</dbReference>
<dbReference type="PROSITE" id="PS51031">
    <property type="entry name" value="BESS"/>
    <property type="match status" value="1"/>
</dbReference>
<evidence type="ECO:0000256" key="1">
    <source>
        <dbReference type="PROSITE-ProRule" id="PRU00371"/>
    </source>
</evidence>
<dbReference type="PANTHER" id="PTHR12243">
    <property type="entry name" value="MADF DOMAIN TRANSCRIPTION FACTOR"/>
    <property type="match status" value="1"/>
</dbReference>
<dbReference type="GO" id="GO:0006357">
    <property type="term" value="P:regulation of transcription by RNA polymerase II"/>
    <property type="evidence" value="ECO:0007669"/>
    <property type="project" value="TreeGrafter"/>
</dbReference>
<proteinExistence type="predicted"/>
<dbReference type="PROSITE" id="PS51029">
    <property type="entry name" value="MADF"/>
    <property type="match status" value="1"/>
</dbReference>
<feature type="compositionally biased region" description="Polar residues" evidence="2">
    <location>
        <begin position="121"/>
        <end position="132"/>
    </location>
</feature>
<dbReference type="InterPro" id="IPR039353">
    <property type="entry name" value="TF_Adf1"/>
</dbReference>
<dbReference type="Pfam" id="PF10545">
    <property type="entry name" value="MADF_DNA_bdg"/>
    <property type="match status" value="1"/>
</dbReference>